<dbReference type="InterPro" id="IPR000073">
    <property type="entry name" value="AB_hydrolase_1"/>
</dbReference>
<evidence type="ECO:0000313" key="3">
    <source>
        <dbReference type="Proteomes" id="UP001230207"/>
    </source>
</evidence>
<dbReference type="SUPFAM" id="SSF53474">
    <property type="entry name" value="alpha/beta-Hydrolases"/>
    <property type="match status" value="1"/>
</dbReference>
<sequence length="341" mass="36640">MLLLSSLALLVLATGYGYSAYQTGIFEGNRKNEGELIDVGGFLMNNVHVPRPAGADLPPIVFIHGASASLLDPLHAFLKPLSGRAEMLFLDRPGLGYSQRGGPRNAWPDGQADAIAALMEKRGIKKAIIVSHSFGGAIAASFALNHPDRVAGLLFLAPATHPWPGGIDWYYRVARAPVIGWIFSRVLAAPIGSLLLDKGVEAVFAPNPVPANYVTETNTYLALRPTTFRNNATDVANLLDYVERVSPRYREIKAPTIIITGDRDGIVYPHIHSRQLHEAIAGSRLISIHNLGHKPDYVANDLAVAAIETLGGKDRDLDAIAARVAARIARDGVDSEPADGQ</sequence>
<dbReference type="InterPro" id="IPR050266">
    <property type="entry name" value="AB_hydrolase_sf"/>
</dbReference>
<dbReference type="InterPro" id="IPR029058">
    <property type="entry name" value="AB_hydrolase_fold"/>
</dbReference>
<comment type="caution">
    <text evidence="2">The sequence shown here is derived from an EMBL/GenBank/DDBJ whole genome shotgun (WGS) entry which is preliminary data.</text>
</comment>
<protein>
    <submittedName>
        <fullName evidence="2">Pimeloyl-ACP methyl ester carboxylesterase</fullName>
    </submittedName>
</protein>
<dbReference type="Pfam" id="PF00561">
    <property type="entry name" value="Abhydrolase_1"/>
    <property type="match status" value="1"/>
</dbReference>
<dbReference type="Gene3D" id="3.40.50.1820">
    <property type="entry name" value="alpha/beta hydrolase"/>
    <property type="match status" value="1"/>
</dbReference>
<evidence type="ECO:0000259" key="1">
    <source>
        <dbReference type="Pfam" id="PF00561"/>
    </source>
</evidence>
<evidence type="ECO:0000313" key="2">
    <source>
        <dbReference type="EMBL" id="MDQ0321813.1"/>
    </source>
</evidence>
<gene>
    <name evidence="2" type="ORF">QO002_003951</name>
</gene>
<name>A0ABU0BU87_9HYPH</name>
<accession>A0ABU0BU87</accession>
<dbReference type="Proteomes" id="UP001230207">
    <property type="component" value="Unassembled WGS sequence"/>
</dbReference>
<reference evidence="2 3" key="1">
    <citation type="submission" date="2023-07" db="EMBL/GenBank/DDBJ databases">
        <title>Genomic Encyclopedia of Type Strains, Phase IV (KMG-IV): sequencing the most valuable type-strain genomes for metagenomic binning, comparative biology and taxonomic classification.</title>
        <authorList>
            <person name="Goeker M."/>
        </authorList>
    </citation>
    <scope>NUCLEOTIDE SEQUENCE [LARGE SCALE GENOMIC DNA]</scope>
    <source>
        <strain evidence="2 3">DSM 1112</strain>
    </source>
</reference>
<keyword evidence="3" id="KW-1185">Reference proteome</keyword>
<dbReference type="PANTHER" id="PTHR43798">
    <property type="entry name" value="MONOACYLGLYCEROL LIPASE"/>
    <property type="match status" value="1"/>
</dbReference>
<feature type="domain" description="AB hydrolase-1" evidence="1">
    <location>
        <begin position="58"/>
        <end position="293"/>
    </location>
</feature>
<dbReference type="RefSeq" id="WP_307232712.1">
    <property type="nucleotide sequence ID" value="NZ_JAUSVF010000001.1"/>
</dbReference>
<organism evidence="2 3">
    <name type="scientific">Pararhizobium capsulatum DSM 1112</name>
    <dbReference type="NCBI Taxonomy" id="1121113"/>
    <lineage>
        <taxon>Bacteria</taxon>
        <taxon>Pseudomonadati</taxon>
        <taxon>Pseudomonadota</taxon>
        <taxon>Alphaproteobacteria</taxon>
        <taxon>Hyphomicrobiales</taxon>
        <taxon>Rhizobiaceae</taxon>
        <taxon>Rhizobium/Agrobacterium group</taxon>
        <taxon>Pararhizobium</taxon>
    </lineage>
</organism>
<dbReference type="PRINTS" id="PR00111">
    <property type="entry name" value="ABHYDROLASE"/>
</dbReference>
<proteinExistence type="predicted"/>
<dbReference type="EMBL" id="JAUSVF010000001">
    <property type="protein sequence ID" value="MDQ0321813.1"/>
    <property type="molecule type" value="Genomic_DNA"/>
</dbReference>